<proteinExistence type="predicted"/>
<gene>
    <name evidence="2" type="ORF">F9B16_41085</name>
</gene>
<protein>
    <submittedName>
        <fullName evidence="2">DUF4097 domain-containing protein</fullName>
    </submittedName>
</protein>
<evidence type="ECO:0000313" key="3">
    <source>
        <dbReference type="Proteomes" id="UP000483004"/>
    </source>
</evidence>
<name>A0A6L3VJX6_9ACTN</name>
<comment type="caution">
    <text evidence="2">The sequence shown here is derived from an EMBL/GenBank/DDBJ whole genome shotgun (WGS) entry which is preliminary data.</text>
</comment>
<dbReference type="InterPro" id="IPR025164">
    <property type="entry name" value="Toastrack_DUF4097"/>
</dbReference>
<feature type="domain" description="DUF4097" evidence="1">
    <location>
        <begin position="62"/>
        <end position="255"/>
    </location>
</feature>
<accession>A0A6L3VJX6</accession>
<evidence type="ECO:0000259" key="1">
    <source>
        <dbReference type="Pfam" id="PF13349"/>
    </source>
</evidence>
<dbReference type="AlphaFoldDB" id="A0A6L3VJX6"/>
<dbReference type="Proteomes" id="UP000483004">
    <property type="component" value="Unassembled WGS sequence"/>
</dbReference>
<organism evidence="2 3">
    <name type="scientific">Actinomadura montaniterrae</name>
    <dbReference type="NCBI Taxonomy" id="1803903"/>
    <lineage>
        <taxon>Bacteria</taxon>
        <taxon>Bacillati</taxon>
        <taxon>Actinomycetota</taxon>
        <taxon>Actinomycetes</taxon>
        <taxon>Streptosporangiales</taxon>
        <taxon>Thermomonosporaceae</taxon>
        <taxon>Actinomadura</taxon>
    </lineage>
</organism>
<keyword evidence="3" id="KW-1185">Reference proteome</keyword>
<dbReference type="Pfam" id="PF13349">
    <property type="entry name" value="DUF4097"/>
    <property type="match status" value="1"/>
</dbReference>
<dbReference type="OrthoDB" id="4331847at2"/>
<dbReference type="RefSeq" id="WP_151545677.1">
    <property type="nucleotide sequence ID" value="NZ_WBMR01000212.1"/>
</dbReference>
<reference evidence="2 3" key="1">
    <citation type="submission" date="2019-09" db="EMBL/GenBank/DDBJ databases">
        <title>Actinomadura physcomitrii sp. nov., a novel actinomycete isolated from moss [Physcomitrium sphaericum (Ludw) Fuernr].</title>
        <authorList>
            <person name="Liu C."/>
            <person name="Zhuang X."/>
        </authorList>
    </citation>
    <scope>NUCLEOTIDE SEQUENCE [LARGE SCALE GENOMIC DNA]</scope>
    <source>
        <strain evidence="2 3">CYP1-1B</strain>
    </source>
</reference>
<dbReference type="EMBL" id="WBMR01000212">
    <property type="protein sequence ID" value="KAB2365038.1"/>
    <property type="molecule type" value="Genomic_DNA"/>
</dbReference>
<sequence length="258" mass="26516">MKALRAAWIAFGGAVTVALVGAGTVGGRVWLSGSDEPAPQTVRYSRVHAVTEVVVEFDSGHVLVGAGGNGRVDVERRTRDGRTLDLKETWDGDRLRLAGGCRDGDGDRVTRCEAEVVLRVPAGTGIEVRADTGDVTVAGLTGAVSWTSGSGDLDLRGVGGRVRATTVSGEVTATALRSPAVDARTNTGDVRLAFAAAPGRAAVTTNTGDIVVTVPQGRYRIGADTVSGRRDVTVPADAASPSVLEARSNSGDVRLRAG</sequence>
<evidence type="ECO:0000313" key="2">
    <source>
        <dbReference type="EMBL" id="KAB2365038.1"/>
    </source>
</evidence>